<evidence type="ECO:0000256" key="1">
    <source>
        <dbReference type="PROSITE-ProRule" id="PRU00703"/>
    </source>
</evidence>
<keyword evidence="4" id="KW-1185">Reference proteome</keyword>
<dbReference type="PROSITE" id="PS51371">
    <property type="entry name" value="CBS"/>
    <property type="match status" value="1"/>
</dbReference>
<dbReference type="InterPro" id="IPR000644">
    <property type="entry name" value="CBS_dom"/>
</dbReference>
<dbReference type="RefSeq" id="WP_369332157.1">
    <property type="nucleotide sequence ID" value="NZ_JAULBC010000010.1"/>
</dbReference>
<keyword evidence="1" id="KW-0129">CBS domain</keyword>
<dbReference type="InterPro" id="IPR046342">
    <property type="entry name" value="CBS_dom_sf"/>
</dbReference>
<evidence type="ECO:0000259" key="2">
    <source>
        <dbReference type="PROSITE" id="PS51371"/>
    </source>
</evidence>
<sequence>MLVQELIYSTFPSISFEDTAGFALQLMDEYEVQHLPVVNDEKYIGLISKDELLDVDENSPVSASAAHLIKVSVPAREHFLTAVRICNEQNLSLVPIINEQLELQGLITPNDLVRATAIFNSVDARGGFIVLEMDKANYSFGELNKLVETNDANIVQLNTYTDNVSGAFIVSIKINKFEVSDIVATFQRYDYTIKYYFGEELYENELKENYDLLMNYLKM</sequence>
<name>A0ABV3ZLI0_9BACT</name>
<dbReference type="Gene3D" id="3.10.580.10">
    <property type="entry name" value="CBS-domain"/>
    <property type="match status" value="1"/>
</dbReference>
<comment type="caution">
    <text evidence="3">The sequence shown here is derived from an EMBL/GenBank/DDBJ whole genome shotgun (WGS) entry which is preliminary data.</text>
</comment>
<dbReference type="Pfam" id="PF00571">
    <property type="entry name" value="CBS"/>
    <property type="match status" value="1"/>
</dbReference>
<proteinExistence type="predicted"/>
<dbReference type="SUPFAM" id="SSF54631">
    <property type="entry name" value="CBS-domain pair"/>
    <property type="match status" value="1"/>
</dbReference>
<feature type="domain" description="CBS" evidence="2">
    <location>
        <begin position="7"/>
        <end position="64"/>
    </location>
</feature>
<evidence type="ECO:0000313" key="4">
    <source>
        <dbReference type="Proteomes" id="UP001560573"/>
    </source>
</evidence>
<accession>A0ABV3ZLI0</accession>
<gene>
    <name evidence="3" type="ORF">QTN47_24755</name>
</gene>
<dbReference type="Proteomes" id="UP001560573">
    <property type="component" value="Unassembled WGS sequence"/>
</dbReference>
<evidence type="ECO:0000313" key="3">
    <source>
        <dbReference type="EMBL" id="MEX6690741.1"/>
    </source>
</evidence>
<protein>
    <submittedName>
        <fullName evidence="3">CBS domain-containing protein</fullName>
    </submittedName>
</protein>
<dbReference type="EMBL" id="JAULBC010000010">
    <property type="protein sequence ID" value="MEX6690741.1"/>
    <property type="molecule type" value="Genomic_DNA"/>
</dbReference>
<reference evidence="3 4" key="1">
    <citation type="submission" date="2023-07" db="EMBL/GenBank/DDBJ databases">
        <authorList>
            <person name="Lian W.-H."/>
        </authorList>
    </citation>
    <scope>NUCLEOTIDE SEQUENCE [LARGE SCALE GENOMIC DNA]</scope>
    <source>
        <strain evidence="3 4">SYSU DXS3180</strain>
    </source>
</reference>
<dbReference type="SMART" id="SM00116">
    <property type="entry name" value="CBS"/>
    <property type="match status" value="2"/>
</dbReference>
<organism evidence="3 4">
    <name type="scientific">Danxiaibacter flavus</name>
    <dbReference type="NCBI Taxonomy" id="3049108"/>
    <lineage>
        <taxon>Bacteria</taxon>
        <taxon>Pseudomonadati</taxon>
        <taxon>Bacteroidota</taxon>
        <taxon>Chitinophagia</taxon>
        <taxon>Chitinophagales</taxon>
        <taxon>Chitinophagaceae</taxon>
        <taxon>Danxiaibacter</taxon>
    </lineage>
</organism>